<evidence type="ECO:0000313" key="16">
    <source>
        <dbReference type="RefSeq" id="XP_030386356.1"/>
    </source>
</evidence>
<evidence type="ECO:0000256" key="6">
    <source>
        <dbReference type="ARBA" id="ARBA00022801"/>
    </source>
</evidence>
<keyword evidence="5 13" id="KW-0732">Signal</keyword>
<accession>A0A6J2UCZ9</accession>
<dbReference type="PROSITE" id="PS00134">
    <property type="entry name" value="TRYPSIN_HIS"/>
    <property type="match status" value="1"/>
</dbReference>
<keyword evidence="7 12" id="KW-0720">Serine protease</keyword>
<dbReference type="OrthoDB" id="5565075at2759"/>
<evidence type="ECO:0000256" key="11">
    <source>
        <dbReference type="ARBA" id="ARBA00038868"/>
    </source>
</evidence>
<reference evidence="16" key="1">
    <citation type="submission" date="2025-08" db="UniProtKB">
        <authorList>
            <consortium name="RefSeq"/>
        </authorList>
    </citation>
    <scope>IDENTIFICATION</scope>
    <source>
        <strain evidence="16">11010-0011.00</strain>
        <tissue evidence="16">Whole body</tissue>
    </source>
</reference>
<evidence type="ECO:0000256" key="10">
    <source>
        <dbReference type="ARBA" id="ARBA00036320"/>
    </source>
</evidence>
<dbReference type="InterPro" id="IPR018114">
    <property type="entry name" value="TRYPSIN_HIS"/>
</dbReference>
<dbReference type="InterPro" id="IPR050430">
    <property type="entry name" value="Peptidase_S1"/>
</dbReference>
<dbReference type="FunFam" id="2.40.10.10:FF:000164">
    <property type="entry name" value="Jonah 66Cii"/>
    <property type="match status" value="1"/>
</dbReference>
<dbReference type="GO" id="GO:0006508">
    <property type="term" value="P:proteolysis"/>
    <property type="evidence" value="ECO:0007669"/>
    <property type="project" value="UniProtKB-KW"/>
</dbReference>
<evidence type="ECO:0000256" key="8">
    <source>
        <dbReference type="ARBA" id="ARBA00023145"/>
    </source>
</evidence>
<keyword evidence="9" id="KW-1015">Disulfide bond</keyword>
<comment type="catalytic activity">
    <reaction evidence="10">
        <text>Preferential cleavage: Arg-|-Xaa, Lys-|-Xaa.</text>
        <dbReference type="EC" id="3.4.21.4"/>
    </reaction>
</comment>
<evidence type="ECO:0000313" key="15">
    <source>
        <dbReference type="Proteomes" id="UP000504634"/>
    </source>
</evidence>
<protein>
    <recommendedName>
        <fullName evidence="11">trypsin</fullName>
        <ecNumber evidence="11">3.4.21.4</ecNumber>
    </recommendedName>
</protein>
<dbReference type="PROSITE" id="PS50240">
    <property type="entry name" value="TRYPSIN_DOM"/>
    <property type="match status" value="1"/>
</dbReference>
<dbReference type="EC" id="3.4.21.4" evidence="11"/>
<evidence type="ECO:0000256" key="9">
    <source>
        <dbReference type="ARBA" id="ARBA00023157"/>
    </source>
</evidence>
<evidence type="ECO:0000256" key="13">
    <source>
        <dbReference type="SAM" id="SignalP"/>
    </source>
</evidence>
<dbReference type="InterPro" id="IPR001314">
    <property type="entry name" value="Peptidase_S1A"/>
</dbReference>
<evidence type="ECO:0000256" key="12">
    <source>
        <dbReference type="RuleBase" id="RU363034"/>
    </source>
</evidence>
<evidence type="ECO:0000256" key="3">
    <source>
        <dbReference type="ARBA" id="ARBA00022525"/>
    </source>
</evidence>
<dbReference type="AlphaFoldDB" id="A0A6J2UCZ9"/>
<dbReference type="GeneID" id="115633111"/>
<keyword evidence="15" id="KW-1185">Reference proteome</keyword>
<dbReference type="InterPro" id="IPR009003">
    <property type="entry name" value="Peptidase_S1_PA"/>
</dbReference>
<dbReference type="Gene3D" id="2.40.10.10">
    <property type="entry name" value="Trypsin-like serine proteases"/>
    <property type="match status" value="2"/>
</dbReference>
<dbReference type="GO" id="GO:0005576">
    <property type="term" value="C:extracellular region"/>
    <property type="evidence" value="ECO:0007669"/>
    <property type="project" value="UniProtKB-SubCell"/>
</dbReference>
<dbReference type="PANTHER" id="PTHR24276:SF91">
    <property type="entry name" value="AT26814P-RELATED"/>
    <property type="match status" value="1"/>
</dbReference>
<keyword evidence="4 12" id="KW-0645">Protease</keyword>
<dbReference type="RefSeq" id="XP_030386356.1">
    <property type="nucleotide sequence ID" value="XM_030530496.1"/>
</dbReference>
<sequence length="272" mass="29729">MKLFIILIFAAVGALPDSLASVMPIKDLPQSQSIDGRITNGYPAYEGKVPYVVGLSFTRSDGTGYWCGGSIIGHTWVLTAAHCTNHGSSVTIYYGASFRFQAQYTHWVGRGDFVQHPNYNSDNLNNDISLIRTPHVDFWNLVNRVELPSYNDRYNSYNGWWAVASGWGYTWNDGGMSDYLNCVDVQIMGNDECRNTFGSNYITDNTLCIRTTDGKSTCSGDSGGPLVLHDGNRLVGITSFGSGGGCTSGAPAGFTRVTGYLDWIRDVTGIVY</sequence>
<dbReference type="Proteomes" id="UP000504634">
    <property type="component" value="Unplaced"/>
</dbReference>
<dbReference type="CDD" id="cd00190">
    <property type="entry name" value="Tryp_SPc"/>
    <property type="match status" value="1"/>
</dbReference>
<organism evidence="15 16">
    <name type="scientific">Drosophila lebanonensis</name>
    <name type="common">Fruit fly</name>
    <name type="synonym">Scaptodrosophila lebanonensis</name>
    <dbReference type="NCBI Taxonomy" id="7225"/>
    <lineage>
        <taxon>Eukaryota</taxon>
        <taxon>Metazoa</taxon>
        <taxon>Ecdysozoa</taxon>
        <taxon>Arthropoda</taxon>
        <taxon>Hexapoda</taxon>
        <taxon>Insecta</taxon>
        <taxon>Pterygota</taxon>
        <taxon>Neoptera</taxon>
        <taxon>Endopterygota</taxon>
        <taxon>Diptera</taxon>
        <taxon>Brachycera</taxon>
        <taxon>Muscomorpha</taxon>
        <taxon>Ephydroidea</taxon>
        <taxon>Drosophilidae</taxon>
        <taxon>Scaptodrosophila</taxon>
    </lineage>
</organism>
<dbReference type="InterPro" id="IPR001254">
    <property type="entry name" value="Trypsin_dom"/>
</dbReference>
<feature type="domain" description="Peptidase S1" evidence="14">
    <location>
        <begin position="38"/>
        <end position="269"/>
    </location>
</feature>
<evidence type="ECO:0000256" key="2">
    <source>
        <dbReference type="ARBA" id="ARBA00007664"/>
    </source>
</evidence>
<comment type="similarity">
    <text evidence="2">Belongs to the peptidase S1 family.</text>
</comment>
<name>A0A6J2UCZ9_DROLE</name>
<dbReference type="PRINTS" id="PR00722">
    <property type="entry name" value="CHYMOTRYPSIN"/>
</dbReference>
<dbReference type="PANTHER" id="PTHR24276">
    <property type="entry name" value="POLYSERASE-RELATED"/>
    <property type="match status" value="1"/>
</dbReference>
<evidence type="ECO:0000256" key="7">
    <source>
        <dbReference type="ARBA" id="ARBA00022825"/>
    </source>
</evidence>
<dbReference type="SUPFAM" id="SSF50494">
    <property type="entry name" value="Trypsin-like serine proteases"/>
    <property type="match status" value="1"/>
</dbReference>
<evidence type="ECO:0000259" key="14">
    <source>
        <dbReference type="PROSITE" id="PS50240"/>
    </source>
</evidence>
<evidence type="ECO:0000256" key="1">
    <source>
        <dbReference type="ARBA" id="ARBA00004239"/>
    </source>
</evidence>
<dbReference type="GO" id="GO:0004252">
    <property type="term" value="F:serine-type endopeptidase activity"/>
    <property type="evidence" value="ECO:0007669"/>
    <property type="project" value="UniProtKB-EC"/>
</dbReference>
<comment type="subcellular location">
    <subcellularLocation>
        <location evidence="1">Secreted</location>
        <location evidence="1">Extracellular space</location>
    </subcellularLocation>
</comment>
<evidence type="ECO:0000256" key="4">
    <source>
        <dbReference type="ARBA" id="ARBA00022670"/>
    </source>
</evidence>
<keyword evidence="3" id="KW-0964">Secreted</keyword>
<evidence type="ECO:0000256" key="5">
    <source>
        <dbReference type="ARBA" id="ARBA00022729"/>
    </source>
</evidence>
<dbReference type="SMART" id="SM00020">
    <property type="entry name" value="Tryp_SPc"/>
    <property type="match status" value="1"/>
</dbReference>
<feature type="signal peptide" evidence="13">
    <location>
        <begin position="1"/>
        <end position="20"/>
    </location>
</feature>
<dbReference type="PROSITE" id="PS00135">
    <property type="entry name" value="TRYPSIN_SER"/>
    <property type="match status" value="1"/>
</dbReference>
<dbReference type="InterPro" id="IPR043504">
    <property type="entry name" value="Peptidase_S1_PA_chymotrypsin"/>
</dbReference>
<keyword evidence="6 12" id="KW-0378">Hydrolase</keyword>
<gene>
    <name evidence="16" type="primary">LOC115633111</name>
</gene>
<proteinExistence type="inferred from homology"/>
<keyword evidence="8" id="KW-0865">Zymogen</keyword>
<dbReference type="InterPro" id="IPR033116">
    <property type="entry name" value="TRYPSIN_SER"/>
</dbReference>
<dbReference type="Pfam" id="PF00089">
    <property type="entry name" value="Trypsin"/>
    <property type="match status" value="1"/>
</dbReference>
<feature type="chain" id="PRO_5026826291" description="trypsin" evidence="13">
    <location>
        <begin position="21"/>
        <end position="272"/>
    </location>
</feature>